<dbReference type="InterPro" id="IPR052021">
    <property type="entry name" value="Type-I_RS_S_subunit"/>
</dbReference>
<feature type="domain" description="Type I restriction modification DNA specificity" evidence="4">
    <location>
        <begin position="1"/>
        <end position="150"/>
    </location>
</feature>
<dbReference type="EC" id="3.1.21.-" evidence="5"/>
<reference evidence="6" key="1">
    <citation type="journal article" date="2019" name="Int. J. Syst. Evol. Microbiol.">
        <title>The Global Catalogue of Microorganisms (GCM) 10K type strain sequencing project: providing services to taxonomists for standard genome sequencing and annotation.</title>
        <authorList>
            <consortium name="The Broad Institute Genomics Platform"/>
            <consortium name="The Broad Institute Genome Sequencing Center for Infectious Disease"/>
            <person name="Wu L."/>
            <person name="Ma J."/>
        </authorList>
    </citation>
    <scope>NUCLEOTIDE SEQUENCE [LARGE SCALE GENOMIC DNA]</scope>
    <source>
        <strain evidence="6">CCUG 63830</strain>
    </source>
</reference>
<dbReference type="InterPro" id="IPR044946">
    <property type="entry name" value="Restrct_endonuc_typeI_TRD_sf"/>
</dbReference>
<name>A0ABW1ZLW9_9DEIO</name>
<evidence type="ECO:0000256" key="1">
    <source>
        <dbReference type="ARBA" id="ARBA00010923"/>
    </source>
</evidence>
<gene>
    <name evidence="5" type="ORF">ACFP90_13200</name>
</gene>
<evidence type="ECO:0000259" key="4">
    <source>
        <dbReference type="Pfam" id="PF01420"/>
    </source>
</evidence>
<comment type="similarity">
    <text evidence="1">Belongs to the type-I restriction system S methylase family.</text>
</comment>
<dbReference type="PANTHER" id="PTHR30408">
    <property type="entry name" value="TYPE-1 RESTRICTION ENZYME ECOKI SPECIFICITY PROTEIN"/>
    <property type="match status" value="1"/>
</dbReference>
<protein>
    <submittedName>
        <fullName evidence="5">Restriction endonuclease subunit S</fullName>
        <ecNumber evidence="5">3.1.21.-</ecNumber>
    </submittedName>
</protein>
<organism evidence="5 6">
    <name type="scientific">Deinococcus multiflagellatus</name>
    <dbReference type="NCBI Taxonomy" id="1656887"/>
    <lineage>
        <taxon>Bacteria</taxon>
        <taxon>Thermotogati</taxon>
        <taxon>Deinococcota</taxon>
        <taxon>Deinococci</taxon>
        <taxon>Deinococcales</taxon>
        <taxon>Deinococcaceae</taxon>
        <taxon>Deinococcus</taxon>
    </lineage>
</organism>
<accession>A0ABW1ZLW9</accession>
<dbReference type="GO" id="GO:0004519">
    <property type="term" value="F:endonuclease activity"/>
    <property type="evidence" value="ECO:0007669"/>
    <property type="project" value="UniProtKB-KW"/>
</dbReference>
<dbReference type="InterPro" id="IPR000055">
    <property type="entry name" value="Restrct_endonuc_typeI_TRD"/>
</dbReference>
<sequence>MTLGDVLTLQRGHDLPSQKRSSGSVPIVSSSGISDYHNSAAASGPGVVTGRYGTIGEVFYIEGDYWPLNTTLYVKDFKGNHPKFVYYLLKTIDFHQFNDKSSVPGVNRNHAHQARVSIPHPDTQRQIAAILSAFDDKIELNRQMNRTLEQMARALFKSWFVDFDPVRAKMRGEQPEGMDAETATLFPDEMEEVDGREVPRGWRVGTVGDIAQQTKEQIDPSIQPDARFAHFSIPAFDAENRPTLERGSAIKSNKFLIPEGAVLVSKLNPATPRIWDTDKVADADFKVCSTEFIPLIARQSEFYPLLLTALKDESFSKSLAEQASGTSNSHQRVRPADIITAPMMLPPSDVAVAFGRLTIPILGHMKYNIRESAHLSSIRDTLLPRLLSGEVDVSGWEGIQ</sequence>
<keyword evidence="5" id="KW-0255">Endonuclease</keyword>
<keyword evidence="6" id="KW-1185">Reference proteome</keyword>
<dbReference type="Gene3D" id="3.90.220.20">
    <property type="entry name" value="DNA methylase specificity domains"/>
    <property type="match status" value="2"/>
</dbReference>
<keyword evidence="5" id="KW-0378">Hydrolase</keyword>
<dbReference type="CDD" id="cd17267">
    <property type="entry name" value="RMtype1_S_EcoAO83I-TRD1-CR1_like"/>
    <property type="match status" value="1"/>
</dbReference>
<keyword evidence="3" id="KW-0238">DNA-binding</keyword>
<dbReference type="SUPFAM" id="SSF116734">
    <property type="entry name" value="DNA methylase specificity domain"/>
    <property type="match status" value="2"/>
</dbReference>
<proteinExistence type="inferred from homology"/>
<evidence type="ECO:0000256" key="2">
    <source>
        <dbReference type="ARBA" id="ARBA00022747"/>
    </source>
</evidence>
<dbReference type="PANTHER" id="PTHR30408:SF13">
    <property type="entry name" value="TYPE I RESTRICTION ENZYME HINDI SPECIFICITY SUBUNIT"/>
    <property type="match status" value="1"/>
</dbReference>
<dbReference type="Pfam" id="PF01420">
    <property type="entry name" value="Methylase_S"/>
    <property type="match status" value="1"/>
</dbReference>
<keyword evidence="5" id="KW-0540">Nuclease</keyword>
<evidence type="ECO:0000313" key="6">
    <source>
        <dbReference type="Proteomes" id="UP001596317"/>
    </source>
</evidence>
<evidence type="ECO:0000256" key="3">
    <source>
        <dbReference type="ARBA" id="ARBA00023125"/>
    </source>
</evidence>
<dbReference type="EMBL" id="JBHSWB010000001">
    <property type="protein sequence ID" value="MFC6661191.1"/>
    <property type="molecule type" value="Genomic_DNA"/>
</dbReference>
<dbReference type="RefSeq" id="WP_263489681.1">
    <property type="nucleotide sequence ID" value="NZ_JBHSWB010000001.1"/>
</dbReference>
<dbReference type="GO" id="GO:0016787">
    <property type="term" value="F:hydrolase activity"/>
    <property type="evidence" value="ECO:0007669"/>
    <property type="project" value="UniProtKB-KW"/>
</dbReference>
<comment type="caution">
    <text evidence="5">The sequence shown here is derived from an EMBL/GenBank/DDBJ whole genome shotgun (WGS) entry which is preliminary data.</text>
</comment>
<dbReference type="Proteomes" id="UP001596317">
    <property type="component" value="Unassembled WGS sequence"/>
</dbReference>
<evidence type="ECO:0000313" key="5">
    <source>
        <dbReference type="EMBL" id="MFC6661191.1"/>
    </source>
</evidence>
<keyword evidence="2" id="KW-0680">Restriction system</keyword>